<dbReference type="SMART" id="SM00326">
    <property type="entry name" value="SH3"/>
    <property type="match status" value="1"/>
</dbReference>
<dbReference type="KEGG" id="abe:ARB_04629"/>
<dbReference type="Gene3D" id="2.30.30.40">
    <property type="entry name" value="SH3 Domains"/>
    <property type="match status" value="1"/>
</dbReference>
<name>D4AK28_ARTBC</name>
<comment type="caution">
    <text evidence="5">The sequence shown here is derived from an EMBL/GenBank/DDBJ whole genome shotgun (WGS) entry which is preliminary data.</text>
</comment>
<proteinExistence type="predicted"/>
<sequence length="249" mass="27157">MSNQNNISIAMTNRSLRNIKTELEFLADSSVITPAQLSSILEQLPSQTQLHAPSHQPVTESTYSPPAAQLSRVSLNEKAESPYSSPPPPPTYSSAPPVLSLASALYAYTPTDAGDLALQPNDRIQVLEHMNNDWWRGRNERTHLEGIFPRTYVSVIEEKPIIHSPQPISYNNMPLEISQSGSSSHGKVPSKFEENGKKFGKKMGNAGKLSLSIFSRLHRLLSPLLTQGLRAAIFGAGATIGSNIVNGIF</sequence>
<dbReference type="PRINTS" id="PR00452">
    <property type="entry name" value="SH3DOMAIN"/>
</dbReference>
<evidence type="ECO:0000256" key="1">
    <source>
        <dbReference type="ARBA" id="ARBA00022443"/>
    </source>
</evidence>
<dbReference type="GeneID" id="9522592"/>
<feature type="domain" description="SH3" evidence="4">
    <location>
        <begin position="97"/>
        <end position="158"/>
    </location>
</feature>
<dbReference type="OMA" id="EWWKGRN"/>
<dbReference type="RefSeq" id="XP_003017746.1">
    <property type="nucleotide sequence ID" value="XM_003017700.1"/>
</dbReference>
<dbReference type="EMBL" id="ABSU01000001">
    <property type="protein sequence ID" value="EFE37101.1"/>
    <property type="molecule type" value="Genomic_DNA"/>
</dbReference>
<keyword evidence="6" id="KW-1185">Reference proteome</keyword>
<feature type="region of interest" description="Disordered" evidence="3">
    <location>
        <begin position="74"/>
        <end position="95"/>
    </location>
</feature>
<dbReference type="InterPro" id="IPR001452">
    <property type="entry name" value="SH3_domain"/>
</dbReference>
<dbReference type="PROSITE" id="PS50002">
    <property type="entry name" value="SH3"/>
    <property type="match status" value="1"/>
</dbReference>
<dbReference type="InterPro" id="IPR036028">
    <property type="entry name" value="SH3-like_dom_sf"/>
</dbReference>
<evidence type="ECO:0000256" key="3">
    <source>
        <dbReference type="SAM" id="MobiDB-lite"/>
    </source>
</evidence>
<dbReference type="STRING" id="663331.D4AK28"/>
<evidence type="ECO:0000256" key="2">
    <source>
        <dbReference type="PROSITE-ProRule" id="PRU00192"/>
    </source>
</evidence>
<protein>
    <recommendedName>
        <fullName evidence="4">SH3 domain-containing protein</fullName>
    </recommendedName>
</protein>
<reference evidence="6" key="1">
    <citation type="journal article" date="2011" name="Genome Biol.">
        <title>Comparative and functional genomics provide insights into the pathogenicity of dermatophytic fungi.</title>
        <authorList>
            <person name="Burmester A."/>
            <person name="Shelest E."/>
            <person name="Gloeckner G."/>
            <person name="Heddergott C."/>
            <person name="Schindler S."/>
            <person name="Staib P."/>
            <person name="Heidel A."/>
            <person name="Felder M."/>
            <person name="Petzold A."/>
            <person name="Szafranski K."/>
            <person name="Feuermann M."/>
            <person name="Pedruzzi I."/>
            <person name="Priebe S."/>
            <person name="Groth M."/>
            <person name="Winkler R."/>
            <person name="Li W."/>
            <person name="Kniemeyer O."/>
            <person name="Schroeckh V."/>
            <person name="Hertweck C."/>
            <person name="Hube B."/>
            <person name="White T.C."/>
            <person name="Platzer M."/>
            <person name="Guthke R."/>
            <person name="Heitman J."/>
            <person name="Woestemeyer J."/>
            <person name="Zipfel P.F."/>
            <person name="Monod M."/>
            <person name="Brakhage A.A."/>
        </authorList>
    </citation>
    <scope>NUCLEOTIDE SEQUENCE [LARGE SCALE GENOMIC DNA]</scope>
    <source>
        <strain evidence="6">ATCC MYA-4681 / CBS 112371</strain>
    </source>
</reference>
<evidence type="ECO:0000313" key="6">
    <source>
        <dbReference type="Proteomes" id="UP000008866"/>
    </source>
</evidence>
<dbReference type="Proteomes" id="UP000008866">
    <property type="component" value="Unassembled WGS sequence"/>
</dbReference>
<evidence type="ECO:0000313" key="5">
    <source>
        <dbReference type="EMBL" id="EFE37101.1"/>
    </source>
</evidence>
<dbReference type="InterPro" id="IPR050670">
    <property type="entry name" value="STAM"/>
</dbReference>
<keyword evidence="1 2" id="KW-0728">SH3 domain</keyword>
<gene>
    <name evidence="5" type="ORF">ARB_04629</name>
</gene>
<dbReference type="Pfam" id="PF00018">
    <property type="entry name" value="SH3_1"/>
    <property type="match status" value="1"/>
</dbReference>
<organism evidence="5 6">
    <name type="scientific">Arthroderma benhamiae (strain ATCC MYA-4681 / CBS 112371)</name>
    <name type="common">Trichophyton mentagrophytes</name>
    <dbReference type="NCBI Taxonomy" id="663331"/>
    <lineage>
        <taxon>Eukaryota</taxon>
        <taxon>Fungi</taxon>
        <taxon>Dikarya</taxon>
        <taxon>Ascomycota</taxon>
        <taxon>Pezizomycotina</taxon>
        <taxon>Eurotiomycetes</taxon>
        <taxon>Eurotiomycetidae</taxon>
        <taxon>Onygenales</taxon>
        <taxon>Arthrodermataceae</taxon>
        <taxon>Trichophyton</taxon>
    </lineage>
</organism>
<dbReference type="SUPFAM" id="SSF50044">
    <property type="entry name" value="SH3-domain"/>
    <property type="match status" value="1"/>
</dbReference>
<dbReference type="PANTHER" id="PTHR45929:SF7">
    <property type="entry name" value="LAS SEVENTEEN-BINDING PROTEIN 1"/>
    <property type="match status" value="1"/>
</dbReference>
<dbReference type="AlphaFoldDB" id="D4AK28"/>
<dbReference type="CDD" id="cd00174">
    <property type="entry name" value="SH3"/>
    <property type="match status" value="1"/>
</dbReference>
<accession>D4AK28</accession>
<dbReference type="eggNOG" id="KOG3601">
    <property type="taxonomic scope" value="Eukaryota"/>
</dbReference>
<dbReference type="PANTHER" id="PTHR45929">
    <property type="entry name" value="JAK PATHWAY SIGNAL TRANSDUCTION ADAPTOR MOLECULE"/>
    <property type="match status" value="1"/>
</dbReference>
<evidence type="ECO:0000259" key="4">
    <source>
        <dbReference type="PROSITE" id="PS50002"/>
    </source>
</evidence>
<dbReference type="HOGENOM" id="CLU_064525_1_1_1"/>